<accession>E3HBP9</accession>
<protein>
    <submittedName>
        <fullName evidence="1">Uncharacterized protein</fullName>
    </submittedName>
</protein>
<dbReference type="HOGENOM" id="CLU_521530_0_0_0"/>
<sequence>MKYYHYAIKIFDSLRSGTNDESPLYVATGEGIYLDGIECLAIANTPSDITSSIMPTDSKCSVSSSKIRIGNPDYSISQWFYERQNSEGTMTYGEKVEIYAVDADKNTYLIYMGIIREINNDTLETYYEIEVADVQERLKTSIFDREFSNYQAESISDINAYRLPHYDDGGTRKGFTIIEQDEGDTDDSGNAVNTRVITFNGHVIDFVEMIYQIAFSTDTLDVQVFYLSNDWQDFVDLDSFNSVRASLSSSSYQFYFEFREAVEDPYEYLKENIYKPCAIFPYVNSQGKLGIKLHKQPQSSDEVATFSEENIVSVDKKAITDNNVVNHIQCKYGWKFKDDEESVIRYFGNATSYNKFRMFIPTDSPQEIEIRGINNLSDTARATFAQGVTDAIFSRYALPSIEISLTVPLEEATSLKAGDYVFFSHNTVVAWEGDNPGLAGIGAVEDEEDPFGGLAFMDLGVEWGAFIDGNNLGKAIDGTWVVTTTEAEISHKLFNDTTDPNFKSCLENHNSVSSFLSNQGGY</sequence>
<organism evidence="1 2">
    <name type="scientific">Ilyobacter polytropus (strain ATCC 51220 / DSM 2926 / LMG 16218 / CuHBu1)</name>
    <dbReference type="NCBI Taxonomy" id="572544"/>
    <lineage>
        <taxon>Bacteria</taxon>
        <taxon>Fusobacteriati</taxon>
        <taxon>Fusobacteriota</taxon>
        <taxon>Fusobacteriia</taxon>
        <taxon>Fusobacteriales</taxon>
        <taxon>Fusobacteriaceae</taxon>
        <taxon>Ilyobacter</taxon>
    </lineage>
</organism>
<geneLocation type="plasmid" evidence="1 2">
    <name>pILYOP01</name>
</geneLocation>
<dbReference type="Proteomes" id="UP000006875">
    <property type="component" value="Plasmid pILYOP01"/>
</dbReference>
<dbReference type="EMBL" id="CP002282">
    <property type="protein sequence ID" value="ADO83811.1"/>
    <property type="molecule type" value="Genomic_DNA"/>
</dbReference>
<proteinExistence type="predicted"/>
<dbReference type="OrthoDB" id="89756at2"/>
<reference evidence="1 2" key="1">
    <citation type="journal article" date="2010" name="Stand. Genomic Sci.">
        <title>Complete genome sequence of Ilyobacter polytropus type strain (CuHbu1).</title>
        <authorList>
            <person name="Sikorski J."/>
            <person name="Chertkov O."/>
            <person name="Lapidus A."/>
            <person name="Nolan M."/>
            <person name="Lucas S."/>
            <person name="Del Rio T.G."/>
            <person name="Tice H."/>
            <person name="Cheng J.F."/>
            <person name="Tapia R."/>
            <person name="Han C."/>
            <person name="Goodwin L."/>
            <person name="Pitluck S."/>
            <person name="Liolios K."/>
            <person name="Ivanova N."/>
            <person name="Mavromatis K."/>
            <person name="Mikhailova N."/>
            <person name="Pati A."/>
            <person name="Chen A."/>
            <person name="Palaniappan K."/>
            <person name="Land M."/>
            <person name="Hauser L."/>
            <person name="Chang Y.J."/>
            <person name="Jeffries C.D."/>
            <person name="Brambilla E."/>
            <person name="Yasawong M."/>
            <person name="Rohde M."/>
            <person name="Pukall R."/>
            <person name="Spring S."/>
            <person name="Goker M."/>
            <person name="Woyke T."/>
            <person name="Bristow J."/>
            <person name="Eisen J.A."/>
            <person name="Markowitz V."/>
            <person name="Hugenholtz P."/>
            <person name="Kyrpides N.C."/>
            <person name="Klenk H.P."/>
        </authorList>
    </citation>
    <scope>NUCLEOTIDE SEQUENCE [LARGE SCALE GENOMIC DNA]</scope>
    <source>
        <strain evidence="2">ATCC 51220 / DSM 2926 / LMG 16218 / CuHBu1</strain>
        <plasmid evidence="2">pILYOP01</plasmid>
    </source>
</reference>
<evidence type="ECO:0000313" key="2">
    <source>
        <dbReference type="Proteomes" id="UP000006875"/>
    </source>
</evidence>
<dbReference type="KEGG" id="ipo:Ilyop_2040"/>
<keyword evidence="1" id="KW-0614">Plasmid</keyword>
<keyword evidence="2" id="KW-1185">Reference proteome</keyword>
<name>E3HBP9_ILYPC</name>
<dbReference type="AlphaFoldDB" id="E3HBP9"/>
<dbReference type="RefSeq" id="WP_013388473.1">
    <property type="nucleotide sequence ID" value="NC_014633.1"/>
</dbReference>
<gene>
    <name evidence="1" type="ordered locus">Ilyop_2040</name>
</gene>
<evidence type="ECO:0000313" key="1">
    <source>
        <dbReference type="EMBL" id="ADO83811.1"/>
    </source>
</evidence>